<keyword evidence="2" id="KW-1185">Reference proteome</keyword>
<comment type="caution">
    <text evidence="1">The sequence shown here is derived from an EMBL/GenBank/DDBJ whole genome shotgun (WGS) entry which is preliminary data.</text>
</comment>
<evidence type="ECO:0008006" key="3">
    <source>
        <dbReference type="Google" id="ProtNLM"/>
    </source>
</evidence>
<organism evidence="1 2">
    <name type="scientific">Methylomonas aurea</name>
    <dbReference type="NCBI Taxonomy" id="2952224"/>
    <lineage>
        <taxon>Bacteria</taxon>
        <taxon>Pseudomonadati</taxon>
        <taxon>Pseudomonadota</taxon>
        <taxon>Gammaproteobacteria</taxon>
        <taxon>Methylococcales</taxon>
        <taxon>Methylococcaceae</taxon>
        <taxon>Methylomonas</taxon>
    </lineage>
</organism>
<name>A0ABT1UEU3_9GAMM</name>
<dbReference type="Proteomes" id="UP001524569">
    <property type="component" value="Unassembled WGS sequence"/>
</dbReference>
<gene>
    <name evidence="1" type="ORF">NP603_06510</name>
</gene>
<dbReference type="EMBL" id="JANIBM010000005">
    <property type="protein sequence ID" value="MCQ8180752.1"/>
    <property type="molecule type" value="Genomic_DNA"/>
</dbReference>
<sequence length="136" mass="15353">MKIQAFQGLQALLESAFPKRCPSCGYVYSGPEQFFNETGDMPGGRSSLKSFVDDDGFAVVEVFRNCRCGSTLMDEFVCRRDMSEPGSRNREEFQRLLQTLTARGIADETARAEILKFMLGAPNRLRLWLEDDQNPA</sequence>
<evidence type="ECO:0000313" key="2">
    <source>
        <dbReference type="Proteomes" id="UP001524569"/>
    </source>
</evidence>
<evidence type="ECO:0000313" key="1">
    <source>
        <dbReference type="EMBL" id="MCQ8180752.1"/>
    </source>
</evidence>
<reference evidence="1 2" key="1">
    <citation type="submission" date="2022-07" db="EMBL/GenBank/DDBJ databases">
        <title>Methylomonas rivi sp. nov., Methylomonas rosea sp. nov., Methylomonas aureus sp. nov. and Methylomonas subterranea sp. nov., four novel methanotrophs isolated from a freshwater creek and the deep terrestrial subsurface.</title>
        <authorList>
            <person name="Abin C."/>
            <person name="Sankaranarayanan K."/>
            <person name="Garner C."/>
            <person name="Sindelar R."/>
            <person name="Kotary K."/>
            <person name="Garner R."/>
            <person name="Barclay S."/>
            <person name="Lawson P."/>
            <person name="Krumholz L."/>
        </authorList>
    </citation>
    <scope>NUCLEOTIDE SEQUENCE [LARGE SCALE GENOMIC DNA]</scope>
    <source>
        <strain evidence="1 2">SURF-1</strain>
    </source>
</reference>
<dbReference type="RefSeq" id="WP_256610109.1">
    <property type="nucleotide sequence ID" value="NZ_JANIBM010000005.1"/>
</dbReference>
<proteinExistence type="predicted"/>
<protein>
    <recommendedName>
        <fullName evidence="3">Oxidoreductase</fullName>
    </recommendedName>
</protein>
<accession>A0ABT1UEU3</accession>